<dbReference type="Gene3D" id="3.40.50.12230">
    <property type="match status" value="1"/>
</dbReference>
<dbReference type="GO" id="GO:0004479">
    <property type="term" value="F:methionyl-tRNA formyltransferase activity"/>
    <property type="evidence" value="ECO:0007669"/>
    <property type="project" value="TreeGrafter"/>
</dbReference>
<dbReference type="STRING" id="1114924.SAMN05216258_107257"/>
<evidence type="ECO:0000313" key="2">
    <source>
        <dbReference type="EMBL" id="SFI52340.1"/>
    </source>
</evidence>
<dbReference type="RefSeq" id="WP_092861329.1">
    <property type="nucleotide sequence ID" value="NZ_FOQH01000007.1"/>
</dbReference>
<reference evidence="2 3" key="1">
    <citation type="submission" date="2016-10" db="EMBL/GenBank/DDBJ databases">
        <authorList>
            <person name="de Groot N.N."/>
        </authorList>
    </citation>
    <scope>NUCLEOTIDE SEQUENCE [LARGE SCALE GENOMIC DNA]</scope>
    <source>
        <strain evidence="2 3">CGMCC 1.11030</strain>
    </source>
</reference>
<dbReference type="InterPro" id="IPR036477">
    <property type="entry name" value="Formyl_transf_N_sf"/>
</dbReference>
<dbReference type="PANTHER" id="PTHR11138">
    <property type="entry name" value="METHIONYL-TRNA FORMYLTRANSFERASE"/>
    <property type="match status" value="1"/>
</dbReference>
<gene>
    <name evidence="2" type="ORF">SAMN05216258_107257</name>
</gene>
<feature type="domain" description="Formyl transferase N-terminal" evidence="1">
    <location>
        <begin position="148"/>
        <end position="266"/>
    </location>
</feature>
<dbReference type="SUPFAM" id="SSF53328">
    <property type="entry name" value="Formyltransferase"/>
    <property type="match status" value="1"/>
</dbReference>
<protein>
    <submittedName>
        <fullName evidence="2">Methionyl-tRNA formyltransferase</fullName>
    </submittedName>
</protein>
<evidence type="ECO:0000313" key="3">
    <source>
        <dbReference type="Proteomes" id="UP000199377"/>
    </source>
</evidence>
<sequence length="306" mass="34480">MTRAAPHPAPSVPDAEALFDPDGPGAETGWIVDRAGAARPMVDGDEDWPRLRPVGALRVLVVTEDDPLYVIEFFRVFFDALPPRTAQVIGITVDRAFHEPILRTLRRMLRFYGPWDTLRLGLRWLRARLTGDTIAGLARARGVAQIETPSVNDPAYLARLRAMRPDLILSVAGPEIFSAELLSIPRLGCINVHTGRLPEYRGMLPSFWQLLRGEREATITVHRMVEALDAGEVLATAEFALHRRDSLDRVIRGTKRVGARLMVEVLERLREGRLEGRPLDMTRARYFRFPQAEDVGAFRSRGHRLL</sequence>
<dbReference type="GO" id="GO:0005829">
    <property type="term" value="C:cytosol"/>
    <property type="evidence" value="ECO:0007669"/>
    <property type="project" value="TreeGrafter"/>
</dbReference>
<accession>A0A1I3IWU3</accession>
<dbReference type="Pfam" id="PF00551">
    <property type="entry name" value="Formyl_trans_N"/>
    <property type="match status" value="1"/>
</dbReference>
<evidence type="ECO:0000259" key="1">
    <source>
        <dbReference type="Pfam" id="PF00551"/>
    </source>
</evidence>
<dbReference type="EMBL" id="FOQH01000007">
    <property type="protein sequence ID" value="SFI52340.1"/>
    <property type="molecule type" value="Genomic_DNA"/>
</dbReference>
<keyword evidence="3" id="KW-1185">Reference proteome</keyword>
<dbReference type="OrthoDB" id="5355061at2"/>
<dbReference type="AlphaFoldDB" id="A0A1I3IWU3"/>
<organism evidence="2 3">
    <name type="scientific">Albimonas pacifica</name>
    <dbReference type="NCBI Taxonomy" id="1114924"/>
    <lineage>
        <taxon>Bacteria</taxon>
        <taxon>Pseudomonadati</taxon>
        <taxon>Pseudomonadota</taxon>
        <taxon>Alphaproteobacteria</taxon>
        <taxon>Rhodobacterales</taxon>
        <taxon>Paracoccaceae</taxon>
        <taxon>Albimonas</taxon>
    </lineage>
</organism>
<dbReference type="InterPro" id="IPR002376">
    <property type="entry name" value="Formyl_transf_N"/>
</dbReference>
<dbReference type="PANTHER" id="PTHR11138:SF5">
    <property type="entry name" value="METHIONYL-TRNA FORMYLTRANSFERASE, MITOCHONDRIAL"/>
    <property type="match status" value="1"/>
</dbReference>
<proteinExistence type="predicted"/>
<name>A0A1I3IWU3_9RHOB</name>
<keyword evidence="2" id="KW-0808">Transferase</keyword>
<dbReference type="Proteomes" id="UP000199377">
    <property type="component" value="Unassembled WGS sequence"/>
</dbReference>